<evidence type="ECO:0000313" key="4">
    <source>
        <dbReference type="Proteomes" id="UP000215509"/>
    </source>
</evidence>
<keyword evidence="2" id="KW-0472">Membrane</keyword>
<keyword evidence="4" id="KW-1185">Reference proteome</keyword>
<name>A0A229UXH4_9BACL</name>
<gene>
    <name evidence="3" type="primary">spoIIIAG</name>
    <name evidence="3" type="ORF">CF651_03555</name>
</gene>
<dbReference type="InterPro" id="IPR014195">
    <property type="entry name" value="Spore_III_AG"/>
</dbReference>
<protein>
    <submittedName>
        <fullName evidence="3">Stage III sporulation protein AG</fullName>
    </submittedName>
</protein>
<dbReference type="RefSeq" id="WP_094013423.1">
    <property type="nucleotide sequence ID" value="NZ_NMQW01000002.1"/>
</dbReference>
<dbReference type="NCBIfam" id="TIGR02830">
    <property type="entry name" value="spore_III_AG"/>
    <property type="match status" value="1"/>
</dbReference>
<sequence length="211" mass="23261">MGNMMKWLEKWLGGGPNGTKRVTTFRWLLLMGLVGAAFMILNSFITVKDVDPISEGRASPDPSAKAVFKNSPNKEQSSFKDYEDAYESQLKEILSKIVAVGDVEVLVTIESTEEIAVEHNSKETQQVTNEKDEKGATRHITNVTRDGEVVLYEVSGGKQPLVLKTIKPKIRGVVVVATGAENLTVKKMITEAVERGLDVPAHRISVLPRKQ</sequence>
<dbReference type="Proteomes" id="UP000215509">
    <property type="component" value="Unassembled WGS sequence"/>
</dbReference>
<reference evidence="3 4" key="1">
    <citation type="submission" date="2017-07" db="EMBL/GenBank/DDBJ databases">
        <title>Genome sequencing and assembly of Paenibacillus rigui.</title>
        <authorList>
            <person name="Mayilraj S."/>
        </authorList>
    </citation>
    <scope>NUCLEOTIDE SEQUENCE [LARGE SCALE GENOMIC DNA]</scope>
    <source>
        <strain evidence="3 4">JCM 16352</strain>
    </source>
</reference>
<dbReference type="OrthoDB" id="2381602at2"/>
<dbReference type="AlphaFoldDB" id="A0A229UXH4"/>
<keyword evidence="2" id="KW-0812">Transmembrane</keyword>
<keyword evidence="2" id="KW-1133">Transmembrane helix</keyword>
<feature type="region of interest" description="Disordered" evidence="1">
    <location>
        <begin position="55"/>
        <end position="80"/>
    </location>
</feature>
<comment type="caution">
    <text evidence="3">The sequence shown here is derived from an EMBL/GenBank/DDBJ whole genome shotgun (WGS) entry which is preliminary data.</text>
</comment>
<accession>A0A229UXH4</accession>
<dbReference type="EMBL" id="NMQW01000002">
    <property type="protein sequence ID" value="OXM88176.1"/>
    <property type="molecule type" value="Genomic_DNA"/>
</dbReference>
<evidence type="ECO:0000313" key="3">
    <source>
        <dbReference type="EMBL" id="OXM88176.1"/>
    </source>
</evidence>
<proteinExistence type="predicted"/>
<feature type="transmembrane region" description="Helical" evidence="2">
    <location>
        <begin position="27"/>
        <end position="45"/>
    </location>
</feature>
<evidence type="ECO:0000256" key="2">
    <source>
        <dbReference type="SAM" id="Phobius"/>
    </source>
</evidence>
<organism evidence="3 4">
    <name type="scientific">Paenibacillus rigui</name>
    <dbReference type="NCBI Taxonomy" id="554312"/>
    <lineage>
        <taxon>Bacteria</taxon>
        <taxon>Bacillati</taxon>
        <taxon>Bacillota</taxon>
        <taxon>Bacilli</taxon>
        <taxon>Bacillales</taxon>
        <taxon>Paenibacillaceae</taxon>
        <taxon>Paenibacillus</taxon>
    </lineage>
</organism>
<evidence type="ECO:0000256" key="1">
    <source>
        <dbReference type="SAM" id="MobiDB-lite"/>
    </source>
</evidence>